<organism evidence="1 2">
    <name type="scientific">Candidatus Synechococcus spongiarum 142</name>
    <dbReference type="NCBI Taxonomy" id="1608213"/>
    <lineage>
        <taxon>Bacteria</taxon>
        <taxon>Bacillati</taxon>
        <taxon>Cyanobacteriota</taxon>
        <taxon>Cyanophyceae</taxon>
        <taxon>Synechococcales</taxon>
        <taxon>Synechococcaceae</taxon>
        <taxon>Synechococcus</taxon>
    </lineage>
</organism>
<evidence type="ECO:0000313" key="1">
    <source>
        <dbReference type="EMBL" id="KKZ11384.1"/>
    </source>
</evidence>
<proteinExistence type="predicted"/>
<sequence>MHQEQNLSFAEAINRTELWLRQWQAGDITAEALAQQLAALLTSANGRRGFFVVALAGPSPLLDHPPAPIVELLHRSGKVVVDLVVRNLAMGTAMALAHQRQDHGEQSKGSLQVQRRAQALLAQLDPLAVRQRLRQLLAATEGHGADVAFLERWDYDAAQRQAIAQVVAATRRRLA</sequence>
<protein>
    <submittedName>
        <fullName evidence="1">Uncharacterized protein</fullName>
    </submittedName>
</protein>
<dbReference type="AlphaFoldDB" id="A0A6N3X4P3"/>
<reference evidence="1 2" key="1">
    <citation type="submission" date="2015-01" db="EMBL/GenBank/DDBJ databases">
        <title>Lifestyle Evolution in Cyanobacterial Symbionts of Sponges.</title>
        <authorList>
            <person name="Burgsdorf I."/>
            <person name="Slaby B.M."/>
            <person name="Handley K.M."/>
            <person name="Haber M."/>
            <person name="Blom J."/>
            <person name="Marshall C.W."/>
            <person name="Gilbert J.A."/>
            <person name="Hentschel U."/>
            <person name="Steindler L."/>
        </authorList>
    </citation>
    <scope>NUCLEOTIDE SEQUENCE [LARGE SCALE GENOMIC DNA]</scope>
    <source>
        <strain evidence="1">142</strain>
    </source>
</reference>
<dbReference type="InterPro" id="IPR016780">
    <property type="entry name" value="UCP020893"/>
</dbReference>
<gene>
    <name evidence="1" type="ORF">TH68_08815</name>
</gene>
<name>A0A6N3X4P3_9SYNE</name>
<evidence type="ECO:0000313" key="2">
    <source>
        <dbReference type="Proteomes" id="UP000035054"/>
    </source>
</evidence>
<dbReference type="EMBL" id="JXUO01000283">
    <property type="protein sequence ID" value="KKZ11384.1"/>
    <property type="molecule type" value="Genomic_DNA"/>
</dbReference>
<dbReference type="PIRSF" id="PIRSF020893">
    <property type="entry name" value="UCP020893"/>
    <property type="match status" value="1"/>
</dbReference>
<comment type="caution">
    <text evidence="1">The sequence shown here is derived from an EMBL/GenBank/DDBJ whole genome shotgun (WGS) entry which is preliminary data.</text>
</comment>
<accession>A0A6N3X4P3</accession>
<dbReference type="Proteomes" id="UP000035054">
    <property type="component" value="Unassembled WGS sequence"/>
</dbReference>